<dbReference type="Pfam" id="PF13632">
    <property type="entry name" value="Glyco_trans_2_3"/>
    <property type="match status" value="1"/>
</dbReference>
<accession>A0A6M0QD93</accession>
<comment type="subcellular location">
    <subcellularLocation>
        <location evidence="1">Membrane</location>
        <topology evidence="1">Multi-pass membrane protein</topology>
    </subcellularLocation>
</comment>
<dbReference type="GO" id="GO:0016758">
    <property type="term" value="F:hexosyltransferase activity"/>
    <property type="evidence" value="ECO:0007669"/>
    <property type="project" value="TreeGrafter"/>
</dbReference>
<dbReference type="PANTHER" id="PTHR43867:SF2">
    <property type="entry name" value="CELLULOSE SYNTHASE CATALYTIC SUBUNIT A [UDP-FORMING]"/>
    <property type="match status" value="1"/>
</dbReference>
<organism evidence="8 9">
    <name type="scientific">Bacillus mesophilus</name>
    <dbReference type="NCBI Taxonomy" id="1808955"/>
    <lineage>
        <taxon>Bacteria</taxon>
        <taxon>Bacillati</taxon>
        <taxon>Bacillota</taxon>
        <taxon>Bacilli</taxon>
        <taxon>Bacillales</taxon>
        <taxon>Bacillaceae</taxon>
        <taxon>Bacillus</taxon>
    </lineage>
</organism>
<protein>
    <submittedName>
        <fullName evidence="8">Glycosyltransferase</fullName>
    </submittedName>
</protein>
<proteinExistence type="predicted"/>
<dbReference type="EMBL" id="JAAIWM010000005">
    <property type="protein sequence ID" value="NEY73058.1"/>
    <property type="molecule type" value="Genomic_DNA"/>
</dbReference>
<keyword evidence="5" id="KW-1133">Transmembrane helix</keyword>
<evidence type="ECO:0000256" key="1">
    <source>
        <dbReference type="ARBA" id="ARBA00004141"/>
    </source>
</evidence>
<dbReference type="PANTHER" id="PTHR43867">
    <property type="entry name" value="CELLULOSE SYNTHASE CATALYTIC SUBUNIT A [UDP-FORMING]"/>
    <property type="match status" value="1"/>
</dbReference>
<comment type="caution">
    <text evidence="8">The sequence shown here is derived from an EMBL/GenBank/DDBJ whole genome shotgun (WGS) entry which is preliminary data.</text>
</comment>
<sequence length="136" mass="15475">MVAFVQLPQAFYNDDIYQFNLLQSKNIPNEQDLFMRLIQTGRDRFNSTIYIGSNTIFRRVALDAIGGFATGTITEDMATGMLIQSKGYKTVFHNEVLAQGLAAESLSDFLSQRIRWARGTIQTMRKWNPITLPGYL</sequence>
<keyword evidence="2" id="KW-0328">Glycosyltransferase</keyword>
<dbReference type="GO" id="GO:0005886">
    <property type="term" value="C:plasma membrane"/>
    <property type="evidence" value="ECO:0007669"/>
    <property type="project" value="TreeGrafter"/>
</dbReference>
<dbReference type="Proteomes" id="UP000481043">
    <property type="component" value="Unassembled WGS sequence"/>
</dbReference>
<evidence type="ECO:0000256" key="6">
    <source>
        <dbReference type="ARBA" id="ARBA00023136"/>
    </source>
</evidence>
<feature type="domain" description="Glycosyltransferase 2-like" evidence="7">
    <location>
        <begin position="2"/>
        <end position="121"/>
    </location>
</feature>
<name>A0A6M0QD93_9BACI</name>
<dbReference type="RefSeq" id="WP_163180522.1">
    <property type="nucleotide sequence ID" value="NZ_JAAIWM010000005.1"/>
</dbReference>
<evidence type="ECO:0000256" key="2">
    <source>
        <dbReference type="ARBA" id="ARBA00022676"/>
    </source>
</evidence>
<keyword evidence="4" id="KW-0812">Transmembrane</keyword>
<dbReference type="Gene3D" id="3.90.550.10">
    <property type="entry name" value="Spore Coat Polysaccharide Biosynthesis Protein SpsA, Chain A"/>
    <property type="match status" value="1"/>
</dbReference>
<dbReference type="SUPFAM" id="SSF53448">
    <property type="entry name" value="Nucleotide-diphospho-sugar transferases"/>
    <property type="match status" value="1"/>
</dbReference>
<keyword evidence="6" id="KW-0472">Membrane</keyword>
<dbReference type="InterPro" id="IPR001173">
    <property type="entry name" value="Glyco_trans_2-like"/>
</dbReference>
<evidence type="ECO:0000259" key="7">
    <source>
        <dbReference type="Pfam" id="PF13632"/>
    </source>
</evidence>
<keyword evidence="3 8" id="KW-0808">Transferase</keyword>
<dbReference type="InterPro" id="IPR029044">
    <property type="entry name" value="Nucleotide-diphossugar_trans"/>
</dbReference>
<keyword evidence="9" id="KW-1185">Reference proteome</keyword>
<gene>
    <name evidence="8" type="ORF">G4D63_15075</name>
</gene>
<evidence type="ECO:0000313" key="9">
    <source>
        <dbReference type="Proteomes" id="UP000481043"/>
    </source>
</evidence>
<evidence type="ECO:0000256" key="5">
    <source>
        <dbReference type="ARBA" id="ARBA00022989"/>
    </source>
</evidence>
<reference evidence="8 9" key="1">
    <citation type="submission" date="2020-02" db="EMBL/GenBank/DDBJ databases">
        <title>Bacillus aquiflavi sp. nov., isolated from yellow water of strong flavor Chinese baijiu in Yibin region of China.</title>
        <authorList>
            <person name="Xie J."/>
        </authorList>
    </citation>
    <scope>NUCLEOTIDE SEQUENCE [LARGE SCALE GENOMIC DNA]</scope>
    <source>
        <strain evidence="8 9">SA4</strain>
    </source>
</reference>
<evidence type="ECO:0000313" key="8">
    <source>
        <dbReference type="EMBL" id="NEY73058.1"/>
    </source>
</evidence>
<dbReference type="InterPro" id="IPR050321">
    <property type="entry name" value="Glycosyltr_2/OpgH_subfam"/>
</dbReference>
<dbReference type="AlphaFoldDB" id="A0A6M0QD93"/>
<evidence type="ECO:0000256" key="3">
    <source>
        <dbReference type="ARBA" id="ARBA00022679"/>
    </source>
</evidence>
<evidence type="ECO:0000256" key="4">
    <source>
        <dbReference type="ARBA" id="ARBA00022692"/>
    </source>
</evidence>